<dbReference type="InterPro" id="IPR051829">
    <property type="entry name" value="Multiheme_Cytochr_ET"/>
</dbReference>
<feature type="region of interest" description="Disordered" evidence="2">
    <location>
        <begin position="388"/>
        <end position="452"/>
    </location>
</feature>
<feature type="domain" description="Outer membrane cytochrome MtrC/MtrF-like" evidence="4">
    <location>
        <begin position="60"/>
        <end position="206"/>
    </location>
</feature>
<dbReference type="EMBL" id="LPUF01000001">
    <property type="protein sequence ID" value="OQK18233.1"/>
    <property type="molecule type" value="Genomic_DNA"/>
</dbReference>
<comment type="caution">
    <text evidence="5">The sequence shown here is derived from an EMBL/GenBank/DDBJ whole genome shotgun (WGS) entry which is preliminary data.</text>
</comment>
<reference evidence="5 6" key="1">
    <citation type="submission" date="2015-12" db="EMBL/GenBank/DDBJ databases">
        <authorList>
            <person name="Shamseldin A."/>
            <person name="Moawad H."/>
            <person name="Abd El-Rahim W.M."/>
            <person name="Sadowsky M.J."/>
        </authorList>
    </citation>
    <scope>NUCLEOTIDE SEQUENCE [LARGE SCALE GENOMIC DNA]</scope>
    <source>
        <strain evidence="5 6">WF1</strain>
    </source>
</reference>
<dbReference type="SUPFAM" id="SSF48695">
    <property type="entry name" value="Multiheme cytochromes"/>
    <property type="match status" value="1"/>
</dbReference>
<dbReference type="PANTHER" id="PTHR35038:SF8">
    <property type="entry name" value="C-TYPE POLYHEME CYTOCHROME OMCC"/>
    <property type="match status" value="1"/>
</dbReference>
<dbReference type="InterPro" id="IPR036280">
    <property type="entry name" value="Multihaem_cyt_sf"/>
</dbReference>
<proteinExistence type="predicted"/>
<dbReference type="STRING" id="1420851.AU255_10480"/>
<feature type="compositionally biased region" description="Polar residues" evidence="2">
    <location>
        <begin position="433"/>
        <end position="452"/>
    </location>
</feature>
<keyword evidence="1" id="KW-0732">Signal</keyword>
<protein>
    <recommendedName>
        <fullName evidence="4">Outer membrane cytochrome MtrC/MtrF-like domain-containing protein</fullName>
    </recommendedName>
</protein>
<dbReference type="AlphaFoldDB" id="A0A1V8MAA2"/>
<dbReference type="PANTHER" id="PTHR35038">
    <property type="entry name" value="DISSIMILATORY SULFITE REDUCTASE SIRA"/>
    <property type="match status" value="1"/>
</dbReference>
<dbReference type="Pfam" id="PF22113">
    <property type="entry name" value="Mtrc-MtrF_II-IV_dom"/>
    <property type="match status" value="1"/>
</dbReference>
<feature type="transmembrane region" description="Helical" evidence="3">
    <location>
        <begin position="334"/>
        <end position="357"/>
    </location>
</feature>
<accession>A0A1V8MAA2</accession>
<keyword evidence="3" id="KW-0812">Transmembrane</keyword>
<evidence type="ECO:0000256" key="1">
    <source>
        <dbReference type="ARBA" id="ARBA00022729"/>
    </source>
</evidence>
<gene>
    <name evidence="5" type="ORF">AU255_10480</name>
</gene>
<dbReference type="Proteomes" id="UP000191980">
    <property type="component" value="Unassembled WGS sequence"/>
</dbReference>
<name>A0A1V8MAA2_9GAMM</name>
<evidence type="ECO:0000256" key="2">
    <source>
        <dbReference type="SAM" id="MobiDB-lite"/>
    </source>
</evidence>
<organism evidence="5 6">
    <name type="scientific">Methyloprofundus sedimenti</name>
    <dbReference type="NCBI Taxonomy" id="1420851"/>
    <lineage>
        <taxon>Bacteria</taxon>
        <taxon>Pseudomonadati</taxon>
        <taxon>Pseudomonadota</taxon>
        <taxon>Gammaproteobacteria</taxon>
        <taxon>Methylococcales</taxon>
        <taxon>Methylococcaceae</taxon>
        <taxon>Methyloprofundus</taxon>
    </lineage>
</organism>
<keyword evidence="3" id="KW-1133">Transmembrane helix</keyword>
<keyword evidence="3" id="KW-0472">Membrane</keyword>
<evidence type="ECO:0000313" key="6">
    <source>
        <dbReference type="Proteomes" id="UP000191980"/>
    </source>
</evidence>
<dbReference type="InterPro" id="IPR054337">
    <property type="entry name" value="Mtrc-MtrF-like_dom_II/IV"/>
</dbReference>
<keyword evidence="6" id="KW-1185">Reference proteome</keyword>
<sequence length="452" mass="50576">MFFVQGHEQVYANSRYSDPDGCLSCHAYKGLDYIDEFGVMRSATIDSSHYASSLHGSVPCKDCHREVVDYPHEVENTEADCSESCHIEEPSKGVKYSHDVIHEEMVKSVHEGGWYKGLTGGNRLEEIETEQDPSCRRCHSNTLYIAETQLEQFKADFDHAETECGNCHQGQAWMGQFGGHILRRLVGRRWNNQENNDMCIACHGDLDKMRDVEQEDPETLEKHSPSDRFVHSADSYAKTLHGRLIVDGSAYGASCIDCHSPEGWKHEIRAFTDPQSASHPDNLPKTCGQSDCHGYAKKPGNEGFTLTDMHDMSLLSLTRMHKPFQAEALFESKWFWSSWPLLLAGLVFAISSAIWWIGFRHVKKIIPIVGGDRFERVMIGRKSKAKRKTAAKGAAVKKAPKPRAEVTEKAVIAETGATQVSGDTKQKEKSEASGESNAKQLKTNINQEDNGV</sequence>
<evidence type="ECO:0000256" key="3">
    <source>
        <dbReference type="SAM" id="Phobius"/>
    </source>
</evidence>
<evidence type="ECO:0000259" key="4">
    <source>
        <dbReference type="Pfam" id="PF22113"/>
    </source>
</evidence>
<evidence type="ECO:0000313" key="5">
    <source>
        <dbReference type="EMBL" id="OQK18233.1"/>
    </source>
</evidence>